<feature type="transmembrane region" description="Helical" evidence="1">
    <location>
        <begin position="17"/>
        <end position="34"/>
    </location>
</feature>
<keyword evidence="3" id="KW-1185">Reference proteome</keyword>
<name>A0A2A9HCG9_TEPT2</name>
<keyword evidence="1" id="KW-0472">Membrane</keyword>
<dbReference type="AlphaFoldDB" id="A0A2A9HCG9"/>
<reference evidence="2 3" key="1">
    <citation type="submission" date="2017-09" db="EMBL/GenBank/DDBJ databases">
        <title>Sequencing the genomes of two abundant thermophiles in Great Basin hot springs: Thermocrinis jamiesonii and novel Chloroflexi Thermoflexus hugenholtzii.</title>
        <authorList>
            <person name="Hedlund B."/>
        </authorList>
    </citation>
    <scope>NUCLEOTIDE SEQUENCE [LARGE SCALE GENOMIC DNA]</scope>
    <source>
        <strain evidence="2 3">G233</strain>
    </source>
</reference>
<comment type="caution">
    <text evidence="2">The sequence shown here is derived from an EMBL/GenBank/DDBJ whole genome shotgun (WGS) entry which is preliminary data.</text>
</comment>
<sequence length="177" mass="18626">MPAPLVLPGSPGRPTPFVPPILPILGWWVAWPLAARIISLLLALLIAATVVVGGALAVASFAVGSAEVRLENAGCDPIAPPPGLVRRLINLLPVFAVPARAIGPGEAGTYRVPAGSYTVDIRQGEARFSWRFVDQSVTYSRPLVSVTFDGEELLEAGETRLELDRGSEHTAVVTCGP</sequence>
<evidence type="ECO:0000313" key="2">
    <source>
        <dbReference type="EMBL" id="PFG73448.1"/>
    </source>
</evidence>
<proteinExistence type="predicted"/>
<gene>
    <name evidence="2" type="ORF">A9A59_0645</name>
</gene>
<dbReference type="RefSeq" id="WP_098502904.1">
    <property type="nucleotide sequence ID" value="NZ_PDJQ01000001.1"/>
</dbReference>
<protein>
    <submittedName>
        <fullName evidence="2">Uncharacterized protein</fullName>
    </submittedName>
</protein>
<dbReference type="EMBL" id="PDJQ01000001">
    <property type="protein sequence ID" value="PFG73448.1"/>
    <property type="molecule type" value="Genomic_DNA"/>
</dbReference>
<evidence type="ECO:0000313" key="3">
    <source>
        <dbReference type="Proteomes" id="UP000223071"/>
    </source>
</evidence>
<accession>A0A2A9HCG9</accession>
<organism evidence="2 3">
    <name type="scientific">Tepidiforma thermophila (strain KCTC 52669 / CGMCC 1.13589 / G233)</name>
    <dbReference type="NCBI Taxonomy" id="2761530"/>
    <lineage>
        <taxon>Bacteria</taxon>
        <taxon>Bacillati</taxon>
        <taxon>Chloroflexota</taxon>
        <taxon>Tepidiformia</taxon>
        <taxon>Tepidiformales</taxon>
        <taxon>Tepidiformaceae</taxon>
        <taxon>Tepidiforma</taxon>
    </lineage>
</organism>
<feature type="transmembrane region" description="Helical" evidence="1">
    <location>
        <begin position="41"/>
        <end position="63"/>
    </location>
</feature>
<keyword evidence="1" id="KW-0812">Transmembrane</keyword>
<keyword evidence="1" id="KW-1133">Transmembrane helix</keyword>
<evidence type="ECO:0000256" key="1">
    <source>
        <dbReference type="SAM" id="Phobius"/>
    </source>
</evidence>
<dbReference type="Proteomes" id="UP000223071">
    <property type="component" value="Unassembled WGS sequence"/>
</dbReference>